<keyword evidence="3 6" id="KW-0548">Nucleotidyltransferase</keyword>
<feature type="domain" description="RNA polymerase beta subunit protrusion" evidence="12">
    <location>
        <begin position="24"/>
        <end position="445"/>
    </location>
</feature>
<dbReference type="Gene3D" id="2.40.50.100">
    <property type="match status" value="2"/>
</dbReference>
<evidence type="ECO:0000313" key="16">
    <source>
        <dbReference type="Proteomes" id="UP000460298"/>
    </source>
</evidence>
<proteinExistence type="inferred from homology"/>
<dbReference type="InterPro" id="IPR014724">
    <property type="entry name" value="RNA_pol_RPB2_OB-fold"/>
</dbReference>
<dbReference type="Pfam" id="PF04563">
    <property type="entry name" value="RNA_pol_Rpb2_1"/>
    <property type="match status" value="1"/>
</dbReference>
<dbReference type="Gene3D" id="2.40.270.10">
    <property type="entry name" value="DNA-directed RNA polymerase, subunit 2, domain 6"/>
    <property type="match status" value="2"/>
</dbReference>
<accession>A0A833GYJ7</accession>
<dbReference type="EC" id="2.7.7.6" evidence="6 8"/>
<dbReference type="OrthoDB" id="9803954at2"/>
<dbReference type="InterPro" id="IPR007641">
    <property type="entry name" value="RNA_pol_Rpb2_7"/>
</dbReference>
<evidence type="ECO:0000256" key="5">
    <source>
        <dbReference type="ARBA" id="ARBA00048552"/>
    </source>
</evidence>
<keyword evidence="2 6" id="KW-0808">Transferase</keyword>
<dbReference type="RefSeq" id="WP_002775055.1">
    <property type="nucleotide sequence ID" value="NZ_JQDG01000039.1"/>
</dbReference>
<dbReference type="GO" id="GO:0006351">
    <property type="term" value="P:DNA-templated transcription"/>
    <property type="evidence" value="ECO:0007669"/>
    <property type="project" value="UniProtKB-UniRule"/>
</dbReference>
<dbReference type="AlphaFoldDB" id="A0A833GYJ7"/>
<dbReference type="Pfam" id="PF04565">
    <property type="entry name" value="RNA_pol_Rpb2_3"/>
    <property type="match status" value="1"/>
</dbReference>
<dbReference type="Gene3D" id="2.30.150.10">
    <property type="entry name" value="DNA-directed RNA polymerase, beta subunit, external 1 domain"/>
    <property type="match status" value="1"/>
</dbReference>
<evidence type="ECO:0000256" key="1">
    <source>
        <dbReference type="ARBA" id="ARBA00022478"/>
    </source>
</evidence>
<evidence type="ECO:0000256" key="8">
    <source>
        <dbReference type="RuleBase" id="RU363031"/>
    </source>
</evidence>
<evidence type="ECO:0000256" key="2">
    <source>
        <dbReference type="ARBA" id="ARBA00022679"/>
    </source>
</evidence>
<dbReference type="InterPro" id="IPR007642">
    <property type="entry name" value="RNA_pol_Rpb2_2"/>
</dbReference>
<dbReference type="NCBIfam" id="TIGR02013">
    <property type="entry name" value="rpoB"/>
    <property type="match status" value="1"/>
</dbReference>
<evidence type="ECO:0000259" key="11">
    <source>
        <dbReference type="Pfam" id="PF04561"/>
    </source>
</evidence>
<dbReference type="GO" id="GO:0003677">
    <property type="term" value="F:DNA binding"/>
    <property type="evidence" value="ECO:0007669"/>
    <property type="project" value="UniProtKB-UniRule"/>
</dbReference>
<feature type="domain" description="RNA polymerase Rpb2" evidence="13">
    <location>
        <begin position="460"/>
        <end position="528"/>
    </location>
</feature>
<evidence type="ECO:0000256" key="7">
    <source>
        <dbReference type="RuleBase" id="RU000434"/>
    </source>
</evidence>
<feature type="domain" description="DNA-directed RNA polymerase subunit 2 hybrid-binding" evidence="9">
    <location>
        <begin position="665"/>
        <end position="1116"/>
    </location>
</feature>
<sequence>MMEQKQLNVENLGKITDYSYLPDLIEIQIKSYEDFLQYDVPAPKRQPRGLEAVFQETFPIESSNDDMVLEYDSYAFGEVKWPPEECKSRGLTYQAPLKATIRLINKQTFEVREHSVYMGDIPLMTDQGTFIINGAERIVVSQLHRSPGIFFFYDQEKMVHSARVIPYRGSWLEVELDNKGIIMARIDRKKKFPATLLLKSLGAGSNEDVLRLFYKTEEIKLAGAQKKDLGRIIGRRLASAVKNPETGETLMFPGEAINEDNIGILKELKVKGVELLIFPTGRDDTFLINCLEKDGTHTEQEALQKFYHIMRAGEPFDADAARSELDRLFFSDRSYDLGEVGRYKVNNKFRFINEKDFTDVKDRCLRPIDLIETFRYFVNLVNEVPGYHYDDIDHLGNRRIRSVGELLQNQLKTGFARMERVVKERMSIQDLASVTPQALISIKPIMAVINEFFGSSQLSQFMDQTNPLAELTHKRRLNALGPGGLTRERAGFEVRDIHYSHYGRMCPIETPEGPNIGLIVSMSTLTRVNPYGFLETPYRKVAKGKVSANVEYLTADIEEHYTIAQANAPLAEDSTFANKMVSCRRMDDFPIAAPEEINYMDIAPLQVVSVSTALIPFLEHDDANRALMGSNMQRQAVPLLADEAPLVGTGMEARAAYDSRTCVTAKEDGVVVKVDAKQIVVKISNKENRVYDLRKFLRTNQSTIFNQRPVVRMLHAPVSGTIKSVSGDACEIEGDTGAVSVALKDAHREYELFVKKGDKVAEGEIIGGQKVFSEKREDTGRLVRKATMLAEGPSVDQGRLALGRNVLVAFMPWEGYNFEDAILLSERIVKEDVFTSIHIEEYEIQARETKLGQEQITRDIPNLSDKAFRDLDDRGIVRIGAEVRSGDILVGMVTPKGESDLTPEYKLLHSIFGEKAREVRDTSLRMPNGTEGIVIDVKHYTRENGDELPAGVEAMVKVYVATKRKLQVGDKMAGRHGNKGVVARIMAEEDMPYMEDGTPIDIVLNPLGVPSRMNIGQILETMLGFAGKKLDTMFESPVFDGAKEGDIERFLNQAGLPDNCKFDLYDGRSGDKFENKVFCGYIYILKLAHLVDDKIHARSTGPYSLVTQQPLGGKAQFGGQRLGEMEVWALEAYGASHTLQELLTVKSDDMIGRARIYEAIVKGIHTIKPGVPESFNVLLQELRGLALDVALLDPSGERIDLSDLESDDRQERKSRIRIESIERM</sequence>
<comment type="subunit">
    <text evidence="6 8">The RNAP catalytic core consists of 2 alpha, 1 beta, 1 beta' and 1 omega subunit. When a sigma factor is associated with the core the holoenzyme is formed, which can initiate transcription.</text>
</comment>
<feature type="domain" description="DNA-directed RNA polymerase beta subunit external 1" evidence="14">
    <location>
        <begin position="538"/>
        <end position="603"/>
    </location>
</feature>
<dbReference type="Proteomes" id="UP000460298">
    <property type="component" value="Unassembled WGS sequence"/>
</dbReference>
<dbReference type="InterPro" id="IPR007120">
    <property type="entry name" value="DNA-dir_RNAP_su2_dom"/>
</dbReference>
<dbReference type="Pfam" id="PF00562">
    <property type="entry name" value="RNA_pol_Rpb2_6"/>
    <property type="match status" value="1"/>
</dbReference>
<dbReference type="HAMAP" id="MF_01321">
    <property type="entry name" value="RNApol_bact_RpoB"/>
    <property type="match status" value="1"/>
</dbReference>
<comment type="catalytic activity">
    <reaction evidence="5 6 8">
        <text>RNA(n) + a ribonucleoside 5'-triphosphate = RNA(n+1) + diphosphate</text>
        <dbReference type="Rhea" id="RHEA:21248"/>
        <dbReference type="Rhea" id="RHEA-COMP:14527"/>
        <dbReference type="Rhea" id="RHEA-COMP:17342"/>
        <dbReference type="ChEBI" id="CHEBI:33019"/>
        <dbReference type="ChEBI" id="CHEBI:61557"/>
        <dbReference type="ChEBI" id="CHEBI:140395"/>
        <dbReference type="EC" id="2.7.7.6"/>
    </reaction>
</comment>
<dbReference type="GO" id="GO:0003899">
    <property type="term" value="F:DNA-directed RNA polymerase activity"/>
    <property type="evidence" value="ECO:0007669"/>
    <property type="project" value="UniProtKB-UniRule"/>
</dbReference>
<evidence type="ECO:0000259" key="14">
    <source>
        <dbReference type="Pfam" id="PF10385"/>
    </source>
</evidence>
<reference evidence="15 16" key="1">
    <citation type="submission" date="2019-10" db="EMBL/GenBank/DDBJ databases">
        <title>Extracellular Electron Transfer in a Candidatus Methanoperedens spp. Enrichment Culture.</title>
        <authorList>
            <person name="Berger S."/>
            <person name="Rangel Shaw D."/>
            <person name="Berben T."/>
            <person name="In 'T Zandt M."/>
            <person name="Frank J."/>
            <person name="Reimann J."/>
            <person name="Jetten M.S.M."/>
            <person name="Welte C.U."/>
        </authorList>
    </citation>
    <scope>NUCLEOTIDE SEQUENCE [LARGE SCALE GENOMIC DNA]</scope>
    <source>
        <strain evidence="15">SB12</strain>
    </source>
</reference>
<dbReference type="InterPro" id="IPR042107">
    <property type="entry name" value="DNA-dir_RNA_pol_bsu_ext_1_sf"/>
</dbReference>
<gene>
    <name evidence="6 15" type="primary">rpoB</name>
    <name evidence="15" type="ORF">F9K24_17415</name>
</gene>
<dbReference type="InterPro" id="IPR019462">
    <property type="entry name" value="DNA-dir_RNA_pol_bsu_external_1"/>
</dbReference>
<dbReference type="Pfam" id="PF04561">
    <property type="entry name" value="RNA_pol_Rpb2_2"/>
    <property type="match status" value="2"/>
</dbReference>
<dbReference type="Gene3D" id="3.90.1100.10">
    <property type="match status" value="2"/>
</dbReference>
<comment type="function">
    <text evidence="6 8">DNA-dependent RNA polymerase catalyzes the transcription of DNA into RNA using the four ribonucleoside triphosphates as substrates.</text>
</comment>
<dbReference type="InterPro" id="IPR007121">
    <property type="entry name" value="RNA_pol_bsu_CS"/>
</dbReference>
<evidence type="ECO:0000256" key="4">
    <source>
        <dbReference type="ARBA" id="ARBA00023163"/>
    </source>
</evidence>
<dbReference type="EMBL" id="WBUI01000022">
    <property type="protein sequence ID" value="KAB2930217.1"/>
    <property type="molecule type" value="Genomic_DNA"/>
</dbReference>
<dbReference type="Gene3D" id="2.40.50.150">
    <property type="match status" value="1"/>
</dbReference>
<organism evidence="15 16">
    <name type="scientific">Leptonema illini</name>
    <dbReference type="NCBI Taxonomy" id="183"/>
    <lineage>
        <taxon>Bacteria</taxon>
        <taxon>Pseudomonadati</taxon>
        <taxon>Spirochaetota</taxon>
        <taxon>Spirochaetia</taxon>
        <taxon>Leptospirales</taxon>
        <taxon>Leptospiraceae</taxon>
        <taxon>Leptonema</taxon>
    </lineage>
</organism>
<feature type="domain" description="RNA polymerase Rpb2" evidence="10">
    <location>
        <begin position="1118"/>
        <end position="1192"/>
    </location>
</feature>
<dbReference type="CDD" id="cd00653">
    <property type="entry name" value="RNA_pol_B_RPB2"/>
    <property type="match status" value="1"/>
</dbReference>
<evidence type="ECO:0000256" key="3">
    <source>
        <dbReference type="ARBA" id="ARBA00022695"/>
    </source>
</evidence>
<dbReference type="InterPro" id="IPR037033">
    <property type="entry name" value="DNA-dir_RNAP_su2_hyb_sf"/>
</dbReference>
<dbReference type="GO" id="GO:0000428">
    <property type="term" value="C:DNA-directed RNA polymerase complex"/>
    <property type="evidence" value="ECO:0007669"/>
    <property type="project" value="UniProtKB-KW"/>
</dbReference>
<protein>
    <recommendedName>
        <fullName evidence="6 8">DNA-directed RNA polymerase subunit beta</fullName>
        <shortName evidence="6">RNAP subunit beta</shortName>
        <ecNumber evidence="6 8">2.7.7.6</ecNumber>
    </recommendedName>
    <alternativeName>
        <fullName evidence="6">RNA polymerase subunit beta</fullName>
    </alternativeName>
    <alternativeName>
        <fullName evidence="6">Transcriptase subunit beta</fullName>
    </alternativeName>
</protein>
<dbReference type="Gene3D" id="3.90.1800.10">
    <property type="entry name" value="RNA polymerase alpha subunit dimerisation domain"/>
    <property type="match status" value="1"/>
</dbReference>
<dbReference type="Pfam" id="PF10385">
    <property type="entry name" value="RNA_pol_Rpb2_45"/>
    <property type="match status" value="1"/>
</dbReference>
<evidence type="ECO:0000259" key="13">
    <source>
        <dbReference type="Pfam" id="PF04565"/>
    </source>
</evidence>
<evidence type="ECO:0000313" key="15">
    <source>
        <dbReference type="EMBL" id="KAB2930217.1"/>
    </source>
</evidence>
<evidence type="ECO:0000259" key="12">
    <source>
        <dbReference type="Pfam" id="PF04563"/>
    </source>
</evidence>
<name>A0A833GYJ7_9LEPT</name>
<feature type="domain" description="RNA polymerase Rpb2" evidence="11">
    <location>
        <begin position="287"/>
        <end position="401"/>
    </location>
</feature>
<evidence type="ECO:0000256" key="6">
    <source>
        <dbReference type="HAMAP-Rule" id="MF_01321"/>
    </source>
</evidence>
<keyword evidence="1 6" id="KW-0240">DNA-directed RNA polymerase</keyword>
<dbReference type="PANTHER" id="PTHR20856">
    <property type="entry name" value="DNA-DIRECTED RNA POLYMERASE I SUBUNIT 2"/>
    <property type="match status" value="1"/>
</dbReference>
<keyword evidence="4 6" id="KW-0804">Transcription</keyword>
<dbReference type="InterPro" id="IPR007645">
    <property type="entry name" value="RNA_pol_Rpb2_3"/>
</dbReference>
<dbReference type="Gene3D" id="3.90.1110.10">
    <property type="entry name" value="RNA polymerase Rpb2, domain 2"/>
    <property type="match status" value="2"/>
</dbReference>
<evidence type="ECO:0000259" key="10">
    <source>
        <dbReference type="Pfam" id="PF04560"/>
    </source>
</evidence>
<dbReference type="InterPro" id="IPR007644">
    <property type="entry name" value="RNA_pol_bsu_protrusion"/>
</dbReference>
<dbReference type="PROSITE" id="PS01166">
    <property type="entry name" value="RNA_POL_BETA"/>
    <property type="match status" value="1"/>
</dbReference>
<dbReference type="SUPFAM" id="SSF64484">
    <property type="entry name" value="beta and beta-prime subunits of DNA dependent RNA-polymerase"/>
    <property type="match status" value="1"/>
</dbReference>
<comment type="similarity">
    <text evidence="6 7">Belongs to the RNA polymerase beta chain family.</text>
</comment>
<dbReference type="GO" id="GO:0032549">
    <property type="term" value="F:ribonucleoside binding"/>
    <property type="evidence" value="ECO:0007669"/>
    <property type="project" value="InterPro"/>
</dbReference>
<comment type="caution">
    <text evidence="15">The sequence shown here is derived from an EMBL/GenBank/DDBJ whole genome shotgun (WGS) entry which is preliminary data.</text>
</comment>
<evidence type="ECO:0000259" key="9">
    <source>
        <dbReference type="Pfam" id="PF00562"/>
    </source>
</evidence>
<feature type="domain" description="RNA polymerase Rpb2" evidence="11">
    <location>
        <begin position="145"/>
        <end position="214"/>
    </location>
</feature>
<dbReference type="InterPro" id="IPR037034">
    <property type="entry name" value="RNA_pol_Rpb2_2_sf"/>
</dbReference>
<dbReference type="Pfam" id="PF04560">
    <property type="entry name" value="RNA_pol_Rpb2_7"/>
    <property type="match status" value="1"/>
</dbReference>
<dbReference type="InterPro" id="IPR015712">
    <property type="entry name" value="DNA-dir_RNA_pol_su2"/>
</dbReference>
<dbReference type="InterPro" id="IPR010243">
    <property type="entry name" value="RNA_pol_bsu_bac"/>
</dbReference>